<dbReference type="InterPro" id="IPR003593">
    <property type="entry name" value="AAA+_ATPase"/>
</dbReference>
<dbReference type="PROSITE" id="PS50893">
    <property type="entry name" value="ABC_TRANSPORTER_2"/>
    <property type="match status" value="1"/>
</dbReference>
<keyword evidence="2 4" id="KW-0067">ATP-binding</keyword>
<organism evidence="4 5">
    <name type="scientific">Kitasatospora phosalacinea</name>
    <dbReference type="NCBI Taxonomy" id="2065"/>
    <lineage>
        <taxon>Bacteria</taxon>
        <taxon>Bacillati</taxon>
        <taxon>Actinomycetota</taxon>
        <taxon>Actinomycetes</taxon>
        <taxon>Kitasatosporales</taxon>
        <taxon>Streptomycetaceae</taxon>
        <taxon>Kitasatospora</taxon>
    </lineage>
</organism>
<protein>
    <submittedName>
        <fullName evidence="4">ABC transporter ATP-binding protein</fullName>
    </submittedName>
</protein>
<reference evidence="4" key="1">
    <citation type="submission" date="2023-02" db="EMBL/GenBank/DDBJ databases">
        <title>Kitasatospora phosalacinea NBRC 14627.</title>
        <authorList>
            <person name="Ichikawa N."/>
            <person name="Sato H."/>
            <person name="Tonouchi N."/>
        </authorList>
    </citation>
    <scope>NUCLEOTIDE SEQUENCE</scope>
    <source>
        <strain evidence="4">NBRC 14627</strain>
    </source>
</reference>
<gene>
    <name evidence="4" type="ORF">Kpho02_50640</name>
</gene>
<evidence type="ECO:0000259" key="3">
    <source>
        <dbReference type="PROSITE" id="PS50893"/>
    </source>
</evidence>
<comment type="caution">
    <text evidence="4">The sequence shown here is derived from an EMBL/GenBank/DDBJ whole genome shotgun (WGS) entry which is preliminary data.</text>
</comment>
<evidence type="ECO:0000256" key="1">
    <source>
        <dbReference type="ARBA" id="ARBA00022741"/>
    </source>
</evidence>
<sequence>MTQAPAPPLLALHGVVKSFGAVRALTGVDLEVRAGEVVAVMGDSGAGKSTLVKVIAGVEPADAGSFSWKGRRVQLARPQHSQSLGVHAVYQDLSLCDNLDVVGNLFLGGELKRFGFLDETEMGRRTRALLDSLPIDIPDARVPVAALSSDQRQIVAIARALLREPELLLLDEPTQAMSTRQTNKFLDTVEGLRDRGLGILFISHTMGDIKAVADRVAVLRLGRNNGVFNVHTASQEMITSAITGATDHAVAHRAAEGRGGAS</sequence>
<dbReference type="EMBL" id="BSSA01000020">
    <property type="protein sequence ID" value="GLW72765.1"/>
    <property type="molecule type" value="Genomic_DNA"/>
</dbReference>
<dbReference type="Proteomes" id="UP001165041">
    <property type="component" value="Unassembled WGS sequence"/>
</dbReference>
<dbReference type="InterPro" id="IPR003439">
    <property type="entry name" value="ABC_transporter-like_ATP-bd"/>
</dbReference>
<dbReference type="PANTHER" id="PTHR43790">
    <property type="entry name" value="CARBOHYDRATE TRANSPORT ATP-BINDING PROTEIN MG119-RELATED"/>
    <property type="match status" value="1"/>
</dbReference>
<dbReference type="Gene3D" id="3.40.50.300">
    <property type="entry name" value="P-loop containing nucleotide triphosphate hydrolases"/>
    <property type="match status" value="1"/>
</dbReference>
<evidence type="ECO:0000313" key="4">
    <source>
        <dbReference type="EMBL" id="GLW72765.1"/>
    </source>
</evidence>
<dbReference type="GO" id="GO:0016887">
    <property type="term" value="F:ATP hydrolysis activity"/>
    <property type="evidence" value="ECO:0007669"/>
    <property type="project" value="InterPro"/>
</dbReference>
<dbReference type="SUPFAM" id="SSF52540">
    <property type="entry name" value="P-loop containing nucleoside triphosphate hydrolases"/>
    <property type="match status" value="1"/>
</dbReference>
<keyword evidence="1" id="KW-0547">Nucleotide-binding</keyword>
<dbReference type="AlphaFoldDB" id="A0A9W6Q9C5"/>
<dbReference type="GO" id="GO:0005524">
    <property type="term" value="F:ATP binding"/>
    <property type="evidence" value="ECO:0007669"/>
    <property type="project" value="UniProtKB-KW"/>
</dbReference>
<dbReference type="SMART" id="SM00382">
    <property type="entry name" value="AAA"/>
    <property type="match status" value="1"/>
</dbReference>
<dbReference type="PANTHER" id="PTHR43790:SF8">
    <property type="entry name" value="SUGAR ABC TRANSPORTER ATP-BINDING PROTEIN"/>
    <property type="match status" value="1"/>
</dbReference>
<proteinExistence type="predicted"/>
<evidence type="ECO:0000313" key="5">
    <source>
        <dbReference type="Proteomes" id="UP001165041"/>
    </source>
</evidence>
<dbReference type="InterPro" id="IPR027417">
    <property type="entry name" value="P-loop_NTPase"/>
</dbReference>
<name>A0A9W6Q9C5_9ACTN</name>
<dbReference type="RefSeq" id="WP_285738449.1">
    <property type="nucleotide sequence ID" value="NZ_BSSA01000020.1"/>
</dbReference>
<dbReference type="InterPro" id="IPR050107">
    <property type="entry name" value="ABC_carbohydrate_import_ATPase"/>
</dbReference>
<evidence type="ECO:0000256" key="2">
    <source>
        <dbReference type="ARBA" id="ARBA00022840"/>
    </source>
</evidence>
<accession>A0A9W6Q9C5</accession>
<dbReference type="Pfam" id="PF00005">
    <property type="entry name" value="ABC_tran"/>
    <property type="match status" value="1"/>
</dbReference>
<feature type="domain" description="ABC transporter" evidence="3">
    <location>
        <begin position="10"/>
        <end position="246"/>
    </location>
</feature>